<reference evidence="2 3" key="1">
    <citation type="submission" date="2015-10" db="EMBL/GenBank/DDBJ databases">
        <title>Full genome of DAOMC 229536 Phialocephala scopiformis, a fungal endophyte of spruce producing the potent anti-insectan compound rugulosin.</title>
        <authorList>
            <consortium name="DOE Joint Genome Institute"/>
            <person name="Walker A.K."/>
            <person name="Frasz S.L."/>
            <person name="Seifert K.A."/>
            <person name="Miller J.D."/>
            <person name="Mondo S.J."/>
            <person name="Labutti K."/>
            <person name="Lipzen A."/>
            <person name="Dockter R."/>
            <person name="Kennedy M."/>
            <person name="Grigoriev I.V."/>
            <person name="Spatafora J.W."/>
        </authorList>
    </citation>
    <scope>NUCLEOTIDE SEQUENCE [LARGE SCALE GENOMIC DNA]</scope>
    <source>
        <strain evidence="2 3">CBS 120377</strain>
    </source>
</reference>
<dbReference type="KEGG" id="psco:LY89DRAFT_170555"/>
<evidence type="ECO:0000256" key="1">
    <source>
        <dbReference type="SAM" id="MobiDB-lite"/>
    </source>
</evidence>
<accession>A0A194XSS2</accession>
<gene>
    <name evidence="2" type="ORF">LY89DRAFT_170555</name>
</gene>
<dbReference type="OrthoDB" id="3561025at2759"/>
<feature type="compositionally biased region" description="Basic and acidic residues" evidence="1">
    <location>
        <begin position="59"/>
        <end position="69"/>
    </location>
</feature>
<organism evidence="2 3">
    <name type="scientific">Mollisia scopiformis</name>
    <name type="common">Conifer needle endophyte fungus</name>
    <name type="synonym">Phialocephala scopiformis</name>
    <dbReference type="NCBI Taxonomy" id="149040"/>
    <lineage>
        <taxon>Eukaryota</taxon>
        <taxon>Fungi</taxon>
        <taxon>Dikarya</taxon>
        <taxon>Ascomycota</taxon>
        <taxon>Pezizomycotina</taxon>
        <taxon>Leotiomycetes</taxon>
        <taxon>Helotiales</taxon>
        <taxon>Mollisiaceae</taxon>
        <taxon>Mollisia</taxon>
    </lineage>
</organism>
<evidence type="ECO:0000313" key="3">
    <source>
        <dbReference type="Proteomes" id="UP000070700"/>
    </source>
</evidence>
<protein>
    <submittedName>
        <fullName evidence="2">Uncharacterized protein</fullName>
    </submittedName>
</protein>
<name>A0A194XSS2_MOLSC</name>
<sequence length="731" mass="84212">MSESRNKRISSKVSTVPRDYATPPRARQTQAMTFGSPLPRTARAQSLAINRGRGGIHTPEQESTTRETVYRSVSASMSTPRKRSQVDRKLTNSDEKKNLQREPLTKKQARKADQLYGDSEQPDKWMLDSGMNFGIHVGHHINWHDVQIEANINSRGDLIIRAPKSLTPEEVVAQAWPNEFPCDTHQDAPNVAYRDVKIKNAIAKYYKGDLNKATYETKRNLLLEYLTATHEGRAVNHITEESYGTRPIRDYRVGTHRRHGLSVYAFLSNGVIHFRIHEEDNKKLVLPKKAVDFDDVKFLPEYGQGTPKETKEYIFKRLINHAESPELGGTFSREHQPSCSPRLQDEYDDLHSNYTLSSQAILGQEEDDGLFDALQNFEQTGKLLKNEVLKREGALQEHHIDLTREKERLVLLEQSLMQRQNVLEVQEKLGLDRKEVLAEKKRLNALGKTLEENDRVRKRELDEKAAALVKEENRLQSLKTSMDKRDEQLVNDRAKQDKQVEKSRESLLERKNQLDKRDAAIEQKESAQAEKEKALELRERAIKNQEQELSKKEESNRRRAEQVDKQEAALKKKALMVSNKESTNGAIARLKADYTAKIKQKDAEIAVYKDPYRLRIDSETTFSRSFHKIPDDQPNGGMYLEKAHASVAGKGDFTHMKFDHFRIVQFPAIKVEGELVKEGYEYDGHKYSVYRNEGKIKLVQDFEPGMLRQQDNRLVISWNCLKEQGEPSFTI</sequence>
<dbReference type="GeneID" id="28815293"/>
<dbReference type="EMBL" id="KQ947405">
    <property type="protein sequence ID" value="KUJ23191.1"/>
    <property type="molecule type" value="Genomic_DNA"/>
</dbReference>
<feature type="region of interest" description="Disordered" evidence="1">
    <location>
        <begin position="1"/>
        <end position="117"/>
    </location>
</feature>
<dbReference type="Proteomes" id="UP000070700">
    <property type="component" value="Unassembled WGS sequence"/>
</dbReference>
<dbReference type="RefSeq" id="XP_018077546.1">
    <property type="nucleotide sequence ID" value="XM_018205567.1"/>
</dbReference>
<feature type="compositionally biased region" description="Basic and acidic residues" evidence="1">
    <location>
        <begin position="84"/>
        <end position="113"/>
    </location>
</feature>
<dbReference type="InParanoid" id="A0A194XSS2"/>
<feature type="compositionally biased region" description="Basic and acidic residues" evidence="1">
    <location>
        <begin position="481"/>
        <end position="533"/>
    </location>
</feature>
<feature type="region of interest" description="Disordered" evidence="1">
    <location>
        <begin position="546"/>
        <end position="566"/>
    </location>
</feature>
<feature type="region of interest" description="Disordered" evidence="1">
    <location>
        <begin position="477"/>
        <end position="533"/>
    </location>
</feature>
<proteinExistence type="predicted"/>
<keyword evidence="3" id="KW-1185">Reference proteome</keyword>
<dbReference type="AlphaFoldDB" id="A0A194XSS2"/>
<evidence type="ECO:0000313" key="2">
    <source>
        <dbReference type="EMBL" id="KUJ23191.1"/>
    </source>
</evidence>